<keyword evidence="2" id="KW-0732">Signal</keyword>
<evidence type="ECO:0000313" key="3">
    <source>
        <dbReference type="EMBL" id="HIU69128.1"/>
    </source>
</evidence>
<comment type="caution">
    <text evidence="3">The sequence shown here is derived from an EMBL/GenBank/DDBJ whole genome shotgun (WGS) entry which is preliminary data.</text>
</comment>
<sequence>MKKASLTKKIVAAILAVIMVFSALPTVAFAADATGPVQQSSGNLVNETDLGHYVSMKVNYQNFTFIQTQDDQNFTFTINMGAKKNQGVNYGYVASPNAADRPFTFTQPLGKSSSFSGDGIGSLPGNLFGGNTTVFRDLTVNFVADGGKTYDTAIRVQYDSGATSGNDRAWRTYDIPITVTVLDKRALNKAIDAANAAASDQQYYTEATWGDVVSALEDAQTITGNVVTTQTIIDRYASALQLAVNALEYKDANYDALNAAKAAAEEILGTSNVDDVYTAGTLADLREAYAAAEDVAGDLDIRNQSVVDKAASDLQTAVDNMVKYADYSVMQAAVNAFSKLNPAYYDSAAFADVQKEVNAAIEEMKPENKLDETQQADVSARAMALLQKINSLQKLSADYDALNDAVAAGLEKLGADDIGNYTDASVKTLQNAITAAQGVAEGLDITHQDEIDALAKAVNDAIKGLTLKGADYTALDEAIVAAEAALGKVDIGDYTDTSVSALRDALAAAEEVSRELTVADQKIISDAAYKLMMATSGLTLKPADVSALNDLIAKRTQEVADAKESGLYTEASIARVETAIENATAVANAGYSIKEQSKVDDAYNALNGVALEKQLADYSKLNAAIEAAQETLNNAGDEYTEASKEALRQAISDARAVVAAKYDVSQQQLVNDAVTALQAVQLELKDADYSALDEAIQAAEDFLADPENKELYTEDSLQKVQDALDAAKDVDRDLNITEQDQIDSAVADLTESMQVGDGNLEYKDANIGALQDAIDAANAKLSADDIADYTDDSVNALKDALKEAEDLLASNPDASEQDAVNAAVEKLNGIELVLKGADYSALEEAVRAASERYVQAVSSGNYTEDSLAKLNAAITAASEVPEGLTIKQQHIIDEAIANLNVELVLKPADTGALSDAISAAEDKLANRDNYTEDSVAALQQAIDEAKELLASDPDVSQADEIQAAIDKINNTELVLKGADYTVLDAQIKTAEDLLAGDTSNFTKDSLAVLKTALADAKNVDRYLTIQDQADVDTAAAALASALESMQTYTPLTSVTIVPLNSNDWKEGELIYHKTPWYQTWTSQTVPVGFEINDGAAVKSVTWSYAKWSVDEPEANIENATNESATIRPTFGVGPRSCWIQVTVEDYNGNVVTSDPVKVRFYNWDWQIK</sequence>
<dbReference type="AlphaFoldDB" id="A0A9D1MU83"/>
<feature type="coiled-coil region" evidence="1">
    <location>
        <begin position="611"/>
        <end position="645"/>
    </location>
</feature>
<name>A0A9D1MU83_9FIRM</name>
<evidence type="ECO:0000256" key="2">
    <source>
        <dbReference type="SAM" id="SignalP"/>
    </source>
</evidence>
<gene>
    <name evidence="3" type="ORF">IAD23_04145</name>
</gene>
<dbReference type="Pfam" id="PF07554">
    <property type="entry name" value="FIVAR"/>
    <property type="match status" value="8"/>
</dbReference>
<reference evidence="3" key="1">
    <citation type="submission" date="2020-10" db="EMBL/GenBank/DDBJ databases">
        <authorList>
            <person name="Gilroy R."/>
        </authorList>
    </citation>
    <scope>NUCLEOTIDE SEQUENCE</scope>
    <source>
        <strain evidence="3">CHK176-6737</strain>
    </source>
</reference>
<proteinExistence type="predicted"/>
<reference evidence="3" key="2">
    <citation type="journal article" date="2021" name="PeerJ">
        <title>Extensive microbial diversity within the chicken gut microbiome revealed by metagenomics and culture.</title>
        <authorList>
            <person name="Gilroy R."/>
            <person name="Ravi A."/>
            <person name="Getino M."/>
            <person name="Pursley I."/>
            <person name="Horton D.L."/>
            <person name="Alikhan N.F."/>
            <person name="Baker D."/>
            <person name="Gharbi K."/>
            <person name="Hall N."/>
            <person name="Watson M."/>
            <person name="Adriaenssens E.M."/>
            <person name="Foster-Nyarko E."/>
            <person name="Jarju S."/>
            <person name="Secka A."/>
            <person name="Antonio M."/>
            <person name="Oren A."/>
            <person name="Chaudhuri R.R."/>
            <person name="La Ragione R."/>
            <person name="Hildebrand F."/>
            <person name="Pallen M.J."/>
        </authorList>
    </citation>
    <scope>NUCLEOTIDE SEQUENCE</scope>
    <source>
        <strain evidence="3">CHK176-6737</strain>
    </source>
</reference>
<feature type="chain" id="PRO_5039652700" evidence="2">
    <location>
        <begin position="31"/>
        <end position="1168"/>
    </location>
</feature>
<keyword evidence="1" id="KW-0175">Coiled coil</keyword>
<evidence type="ECO:0000256" key="1">
    <source>
        <dbReference type="SAM" id="Coils"/>
    </source>
</evidence>
<accession>A0A9D1MU83</accession>
<dbReference type="EMBL" id="DVNM01000021">
    <property type="protein sequence ID" value="HIU69128.1"/>
    <property type="molecule type" value="Genomic_DNA"/>
</dbReference>
<protein>
    <submittedName>
        <fullName evidence="3">FIVAR domain-containing protein</fullName>
    </submittedName>
</protein>
<organism evidence="3 4">
    <name type="scientific">Candidatus Scybalenecus merdavium</name>
    <dbReference type="NCBI Taxonomy" id="2840939"/>
    <lineage>
        <taxon>Bacteria</taxon>
        <taxon>Bacillati</taxon>
        <taxon>Bacillota</taxon>
        <taxon>Clostridia</taxon>
        <taxon>Eubacteriales</taxon>
        <taxon>Oscillospiraceae</taxon>
        <taxon>Oscillospiraceae incertae sedis</taxon>
        <taxon>Candidatus Scybalenecus</taxon>
    </lineage>
</organism>
<dbReference type="Gene3D" id="1.20.1270.90">
    <property type="entry name" value="AF1782-like"/>
    <property type="match status" value="11"/>
</dbReference>
<dbReference type="Proteomes" id="UP000824125">
    <property type="component" value="Unassembled WGS sequence"/>
</dbReference>
<feature type="signal peptide" evidence="2">
    <location>
        <begin position="1"/>
        <end position="30"/>
    </location>
</feature>
<evidence type="ECO:0000313" key="4">
    <source>
        <dbReference type="Proteomes" id="UP000824125"/>
    </source>
</evidence>